<name>A0ABM7TCB1_9CLOT</name>
<organism evidence="2 3">
    <name type="scientific">Clostridium gelidum</name>
    <dbReference type="NCBI Taxonomy" id="704125"/>
    <lineage>
        <taxon>Bacteria</taxon>
        <taxon>Bacillati</taxon>
        <taxon>Bacillota</taxon>
        <taxon>Clostridia</taxon>
        <taxon>Eubacteriales</taxon>
        <taxon>Clostridiaceae</taxon>
        <taxon>Clostridium</taxon>
    </lineage>
</organism>
<gene>
    <name evidence="2" type="ORF">psyc5s11_55050</name>
</gene>
<evidence type="ECO:0000259" key="1">
    <source>
        <dbReference type="Pfam" id="PF24032"/>
    </source>
</evidence>
<sequence length="334" mass="37220">MIRIYSLYDGWNLTDITPVCKSVELSASVDQPARKCSFSMIYSLSDNNQPRVQIGPGTLISIVEDGTKELFRGQVIDRTLNSSGQEETFNCIDYMRFIMSSSTSMNIKNMTPEDVAVKACSEVNVLAGNIVATGIPINRVCPNTSYYNIVMQCYTQVSKQNGKQYIPMMQSDKFNVIEKGQVLSDYVLQSSKTDTYNNTMLGMTYKDSIESMINKVQIFDSDGNYLDSVEYSGLKDSYGTLQTTYEKEDDKDAITVANNKLCGFSDEISIDAIGSSDCITGYALKGKIWYLDILSDCTLYINEDTHTWDCGTGKYTMKLTVSLTNKMDLQGGDS</sequence>
<proteinExistence type="predicted"/>
<evidence type="ECO:0000313" key="2">
    <source>
        <dbReference type="EMBL" id="BCZ49438.1"/>
    </source>
</evidence>
<evidence type="ECO:0000313" key="3">
    <source>
        <dbReference type="Proteomes" id="UP000824633"/>
    </source>
</evidence>
<reference evidence="3" key="1">
    <citation type="submission" date="2021-07" db="EMBL/GenBank/DDBJ databases">
        <title>Complete genome sequencing of a Clostridium isolate.</title>
        <authorList>
            <person name="Ueki A."/>
            <person name="Tonouchi A."/>
        </authorList>
    </citation>
    <scope>NUCLEOTIDE SEQUENCE [LARGE SCALE GENOMIC DNA]</scope>
    <source>
        <strain evidence="3">C5S11</strain>
    </source>
</reference>
<dbReference type="EMBL" id="AP024849">
    <property type="protein sequence ID" value="BCZ49438.1"/>
    <property type="molecule type" value="Genomic_DNA"/>
</dbReference>
<keyword evidence="3" id="KW-1185">Reference proteome</keyword>
<dbReference type="Proteomes" id="UP000824633">
    <property type="component" value="Chromosome"/>
</dbReference>
<accession>A0ABM7TCB1</accession>
<dbReference type="Pfam" id="PF24032">
    <property type="entry name" value="YQBQ"/>
    <property type="match status" value="1"/>
</dbReference>
<feature type="domain" description="YqbQ/XkdQ" evidence="1">
    <location>
        <begin position="23"/>
        <end position="321"/>
    </location>
</feature>
<dbReference type="InterPro" id="IPR056937">
    <property type="entry name" value="YqbQ/XkdQ"/>
</dbReference>
<protein>
    <recommendedName>
        <fullName evidence="1">YqbQ/XkdQ domain-containing protein</fullName>
    </recommendedName>
</protein>
<dbReference type="RefSeq" id="WP_224035620.1">
    <property type="nucleotide sequence ID" value="NZ_AP024849.1"/>
</dbReference>